<reference evidence="2" key="1">
    <citation type="submission" date="2022-05" db="EMBL/GenBank/DDBJ databases">
        <title>The Musa troglodytarum L. genome provides insights into the mechanism of non-climacteric behaviour and enrichment of carotenoids.</title>
        <authorList>
            <person name="Wang J."/>
        </authorList>
    </citation>
    <scope>NUCLEOTIDE SEQUENCE</scope>
    <source>
        <tissue evidence="2">Leaf</tissue>
    </source>
</reference>
<keyword evidence="1" id="KW-0732">Signal</keyword>
<feature type="chain" id="PRO_5039636783" description="Secreted protein" evidence="1">
    <location>
        <begin position="29"/>
        <end position="74"/>
    </location>
</feature>
<dbReference type="Proteomes" id="UP001055439">
    <property type="component" value="Chromosome 6"/>
</dbReference>
<dbReference type="AlphaFoldDB" id="A0A9E7GBG3"/>
<evidence type="ECO:0000313" key="3">
    <source>
        <dbReference type="Proteomes" id="UP001055439"/>
    </source>
</evidence>
<proteinExistence type="predicted"/>
<dbReference type="PROSITE" id="PS51257">
    <property type="entry name" value="PROKAR_LIPOPROTEIN"/>
    <property type="match status" value="1"/>
</dbReference>
<sequence>MKTSSAMDVVGLIMVLGIWPSCPTLAAAMVGSCFIRARETNAQEQEERSFEPNRHATFPRVVMVHPCLPLSLYK</sequence>
<name>A0A9E7GBG3_9LILI</name>
<evidence type="ECO:0008006" key="4">
    <source>
        <dbReference type="Google" id="ProtNLM"/>
    </source>
</evidence>
<evidence type="ECO:0000313" key="2">
    <source>
        <dbReference type="EMBL" id="URE09572.1"/>
    </source>
</evidence>
<keyword evidence="3" id="KW-1185">Reference proteome</keyword>
<evidence type="ECO:0000256" key="1">
    <source>
        <dbReference type="SAM" id="SignalP"/>
    </source>
</evidence>
<organism evidence="2 3">
    <name type="scientific">Musa troglodytarum</name>
    <name type="common">fe'i banana</name>
    <dbReference type="NCBI Taxonomy" id="320322"/>
    <lineage>
        <taxon>Eukaryota</taxon>
        <taxon>Viridiplantae</taxon>
        <taxon>Streptophyta</taxon>
        <taxon>Embryophyta</taxon>
        <taxon>Tracheophyta</taxon>
        <taxon>Spermatophyta</taxon>
        <taxon>Magnoliopsida</taxon>
        <taxon>Liliopsida</taxon>
        <taxon>Zingiberales</taxon>
        <taxon>Musaceae</taxon>
        <taxon>Musa</taxon>
    </lineage>
</organism>
<dbReference type="EMBL" id="CP097508">
    <property type="protein sequence ID" value="URE09572.1"/>
    <property type="molecule type" value="Genomic_DNA"/>
</dbReference>
<feature type="signal peptide" evidence="1">
    <location>
        <begin position="1"/>
        <end position="28"/>
    </location>
</feature>
<accession>A0A9E7GBG3</accession>
<protein>
    <recommendedName>
        <fullName evidence="4">Secreted protein</fullName>
    </recommendedName>
</protein>
<gene>
    <name evidence="2" type="ORF">MUK42_21828</name>
</gene>